<dbReference type="InterPro" id="IPR032675">
    <property type="entry name" value="LRR_dom_sf"/>
</dbReference>
<dbReference type="PANTHER" id="PTHR47114">
    <property type="match status" value="1"/>
</dbReference>
<feature type="non-terminal residue" evidence="8">
    <location>
        <position position="158"/>
    </location>
</feature>
<dbReference type="SMART" id="SM00364">
    <property type="entry name" value="LRR_BAC"/>
    <property type="match status" value="2"/>
</dbReference>
<keyword evidence="3" id="KW-0964">Secreted</keyword>
<evidence type="ECO:0000313" key="8">
    <source>
        <dbReference type="EMBL" id="EFW11316.1"/>
    </source>
</evidence>
<feature type="domain" description="LRR-containing bacterial E3 ligase N-terminal" evidence="7">
    <location>
        <begin position="27"/>
        <end position="65"/>
    </location>
</feature>
<evidence type="ECO:0000256" key="2">
    <source>
        <dbReference type="ARBA" id="ARBA00009868"/>
    </source>
</evidence>
<dbReference type="AlphaFoldDB" id="E9CQ54"/>
<evidence type="ECO:0000256" key="5">
    <source>
        <dbReference type="ARBA" id="ARBA00022737"/>
    </source>
</evidence>
<evidence type="ECO:0000256" key="6">
    <source>
        <dbReference type="SAM" id="MobiDB-lite"/>
    </source>
</evidence>
<comment type="subcellular location">
    <subcellularLocation>
        <location evidence="1">Secreted</location>
    </subcellularLocation>
</comment>
<dbReference type="InterPro" id="IPR032674">
    <property type="entry name" value="LRR_E3_ligase_N"/>
</dbReference>
<protein>
    <submittedName>
        <fullName evidence="8">Putative leucine-rich repeat-containing protein</fullName>
    </submittedName>
</protein>
<reference evidence="9" key="1">
    <citation type="journal article" date="2011" name="Genome Biol. Evol.">
        <title>Massive genomic decay in Serratia symbiotica, a recently evolved symbiont of aphids.</title>
        <authorList>
            <person name="Burke G.R."/>
            <person name="Moran N.A."/>
        </authorList>
    </citation>
    <scope>NUCLEOTIDE SEQUENCE [LARGE SCALE GENOMIC DNA]</scope>
    <source>
        <strain evidence="9">Tucson</strain>
    </source>
</reference>
<dbReference type="Proteomes" id="UP000013568">
    <property type="component" value="Unassembled WGS sequence"/>
</dbReference>
<dbReference type="SUPFAM" id="SSF52058">
    <property type="entry name" value="L domain-like"/>
    <property type="match status" value="1"/>
</dbReference>
<dbReference type="HOGENOM" id="CLU_1673073_0_0_6"/>
<organism evidence="8 9">
    <name type="scientific">Serratia symbiotica str. Tucson</name>
    <dbReference type="NCBI Taxonomy" id="914128"/>
    <lineage>
        <taxon>Bacteria</taxon>
        <taxon>Pseudomonadati</taxon>
        <taxon>Pseudomonadota</taxon>
        <taxon>Gammaproteobacteria</taxon>
        <taxon>Enterobacterales</taxon>
        <taxon>Yersiniaceae</taxon>
        <taxon>Serratia</taxon>
        <taxon>Serratia symbiotica</taxon>
    </lineage>
</organism>
<keyword evidence="9" id="KW-1185">Reference proteome</keyword>
<comment type="similarity">
    <text evidence="2">Belongs to the LRR-containing bacterial E3 ligase family.</text>
</comment>
<feature type="compositionally biased region" description="Polar residues" evidence="6">
    <location>
        <begin position="15"/>
        <end position="32"/>
    </location>
</feature>
<dbReference type="GO" id="GO:0005576">
    <property type="term" value="C:extracellular region"/>
    <property type="evidence" value="ECO:0007669"/>
    <property type="project" value="UniProtKB-SubCell"/>
</dbReference>
<dbReference type="PANTHER" id="PTHR47114:SF2">
    <property type="entry name" value="OLIGODENDROCYTE-MYELIN GLYCOPROTEIN"/>
    <property type="match status" value="1"/>
</dbReference>
<dbReference type="Pfam" id="PF12468">
    <property type="entry name" value="LRR_TTSS"/>
    <property type="match status" value="1"/>
</dbReference>
<evidence type="ECO:0000256" key="1">
    <source>
        <dbReference type="ARBA" id="ARBA00004613"/>
    </source>
</evidence>
<dbReference type="RefSeq" id="WP_006709815.1">
    <property type="nucleotide sequence ID" value="NZ_GL636133.1"/>
</dbReference>
<name>E9CQ54_9GAMM</name>
<dbReference type="InterPro" id="IPR051071">
    <property type="entry name" value="LRR-bact_E3_ubiq_ligases"/>
</dbReference>
<evidence type="ECO:0000256" key="4">
    <source>
        <dbReference type="ARBA" id="ARBA00022614"/>
    </source>
</evidence>
<evidence type="ECO:0000256" key="3">
    <source>
        <dbReference type="ARBA" id="ARBA00022525"/>
    </source>
</evidence>
<proteinExistence type="inferred from homology"/>
<keyword evidence="4" id="KW-0433">Leucine-rich repeat</keyword>
<dbReference type="EMBL" id="GL636133">
    <property type="protein sequence ID" value="EFW11316.1"/>
    <property type="molecule type" value="Genomic_DNA"/>
</dbReference>
<sequence length="158" mass="17709">MLPVNNNPDLPVQTYLHSATDTPSSGSVSQTATVPLRPDEYYALWSEWEENAPPGMGEKRDIAVARMRECLETGKELLDLIELQLSSLPESLPPYIRELIVYGNHLSKLPDNLPETLIAINACDNILMKIPTNTPPGIISFYLENNYLEVIRSNLPVY</sequence>
<evidence type="ECO:0000313" key="9">
    <source>
        <dbReference type="Proteomes" id="UP000013568"/>
    </source>
</evidence>
<gene>
    <name evidence="8" type="ORF">SSYM_0006</name>
</gene>
<accession>E9CQ54</accession>
<dbReference type="Gene3D" id="3.80.10.10">
    <property type="entry name" value="Ribonuclease Inhibitor"/>
    <property type="match status" value="1"/>
</dbReference>
<keyword evidence="5" id="KW-0677">Repeat</keyword>
<feature type="region of interest" description="Disordered" evidence="6">
    <location>
        <begin position="1"/>
        <end position="32"/>
    </location>
</feature>
<evidence type="ECO:0000259" key="7">
    <source>
        <dbReference type="Pfam" id="PF12468"/>
    </source>
</evidence>